<dbReference type="OrthoDB" id="25129at2759"/>
<name>A0A1C1C8Z0_9EURO</name>
<comment type="similarity">
    <text evidence="3">Belongs to the CTU2/NCS2 family.</text>
</comment>
<dbReference type="InterPro" id="IPR019407">
    <property type="entry name" value="CTU2"/>
</dbReference>
<reference evidence="5" key="1">
    <citation type="submission" date="2015-07" db="EMBL/GenBank/DDBJ databases">
        <authorList>
            <person name="Teixeira M.M."/>
            <person name="Souza R.C."/>
            <person name="Almeida L.G."/>
            <person name="Vicente V.A."/>
            <person name="de Hoog S."/>
            <person name="Bocca A.L."/>
            <person name="de Almeida S.R."/>
            <person name="Vasconcelos A.T."/>
            <person name="Felipe M.S."/>
        </authorList>
    </citation>
    <scope>NUCLEOTIDE SEQUENCE [LARGE SCALE GENOMIC DNA]</scope>
    <source>
        <strain evidence="5">KSF</strain>
    </source>
</reference>
<dbReference type="Gene3D" id="3.40.50.620">
    <property type="entry name" value="HUPs"/>
    <property type="match status" value="1"/>
</dbReference>
<evidence type="ECO:0000256" key="1">
    <source>
        <dbReference type="ARBA" id="ARBA00022490"/>
    </source>
</evidence>
<evidence type="ECO:0000313" key="4">
    <source>
        <dbReference type="EMBL" id="OCT45004.1"/>
    </source>
</evidence>
<dbReference type="GO" id="GO:0016779">
    <property type="term" value="F:nucleotidyltransferase activity"/>
    <property type="evidence" value="ECO:0007669"/>
    <property type="project" value="UniProtKB-UniRule"/>
</dbReference>
<comment type="pathway">
    <text evidence="3">tRNA modification; 5-methoxycarbonylmethyl-2-thiouridine-tRNA biosynthesis.</text>
</comment>
<dbReference type="Pfam" id="PF10288">
    <property type="entry name" value="CTU2"/>
    <property type="match status" value="1"/>
</dbReference>
<dbReference type="UniPathway" id="UPA00988"/>
<dbReference type="GO" id="GO:0032447">
    <property type="term" value="P:protein urmylation"/>
    <property type="evidence" value="ECO:0007669"/>
    <property type="project" value="UniProtKB-UniRule"/>
</dbReference>
<protein>
    <recommendedName>
        <fullName evidence="3">Cytoplasmic tRNA 2-thiolation protein 2</fullName>
    </recommendedName>
</protein>
<dbReference type="eggNOG" id="KOG2594">
    <property type="taxonomic scope" value="Eukaryota"/>
</dbReference>
<evidence type="ECO:0000313" key="5">
    <source>
        <dbReference type="Proteomes" id="UP000094526"/>
    </source>
</evidence>
<gene>
    <name evidence="4" type="primary">ncs2</name>
    <name evidence="3" type="synonym">CTU2</name>
    <name evidence="3" type="synonym">NCS2</name>
    <name evidence="4" type="ORF">CLCR_06031</name>
</gene>
<keyword evidence="1 3" id="KW-0963">Cytoplasm</keyword>
<dbReference type="GO" id="GO:0000049">
    <property type="term" value="F:tRNA binding"/>
    <property type="evidence" value="ECO:0007669"/>
    <property type="project" value="InterPro"/>
</dbReference>
<evidence type="ECO:0000256" key="3">
    <source>
        <dbReference type="HAMAP-Rule" id="MF_03054"/>
    </source>
</evidence>
<dbReference type="HAMAP" id="MF_03054">
    <property type="entry name" value="CTU2"/>
    <property type="match status" value="1"/>
</dbReference>
<evidence type="ECO:0000256" key="2">
    <source>
        <dbReference type="ARBA" id="ARBA00022694"/>
    </source>
</evidence>
<dbReference type="GO" id="GO:0005829">
    <property type="term" value="C:cytosol"/>
    <property type="evidence" value="ECO:0007669"/>
    <property type="project" value="TreeGrafter"/>
</dbReference>
<dbReference type="EMBL" id="LGRB01000020">
    <property type="protein sequence ID" value="OCT45004.1"/>
    <property type="molecule type" value="Genomic_DNA"/>
</dbReference>
<dbReference type="GO" id="GO:0016783">
    <property type="term" value="F:sulfurtransferase activity"/>
    <property type="evidence" value="ECO:0007669"/>
    <property type="project" value="TreeGrafter"/>
</dbReference>
<sequence length="363" mass="40035">MTRTTAADTCVDCQDHEANLTIRARRLCAACFSRYVNSKILKRMESYGFKHLAEDQKRRLFLPVSGGVSSLVLLQVLDAQLQRQIGNRNRTAYDLIVARVVLPDARDLAAIESEYQALAQRFPLHTFLPLVPLHDVLRMDHRIHQDLSHLGIELQAGGSDKEIVDRILSCATSVTTRAELQSILLQRLLVSIAKHQNCEGVLWGHSDSRLAALALADVAKGRGGSVSSSITDGPSLHGIKFNYPTRDLFKVELQSYAQAVAEPLATEGEDDAVGQPTSGIRNVPIDNLLSNYILSQGEKYPSIMANVVRTASKLQVRSTENGVVACSFCMAPMTGSSDNPGVDENLCYGCERMRQDIKMWITR</sequence>
<proteinExistence type="inferred from homology"/>
<dbReference type="InterPro" id="IPR014729">
    <property type="entry name" value="Rossmann-like_a/b/a_fold"/>
</dbReference>
<comment type="subcellular location">
    <subcellularLocation>
        <location evidence="3">Cytoplasm</location>
    </subcellularLocation>
</comment>
<comment type="function">
    <text evidence="3">Plays a central role in 2-thiolation of mcm(5)S(2)U at tRNA wobble positions of tRNA(Lys), tRNA(Glu) and tRNA(Gln). May act by forming a heterodimer with NCS6 that ligates sulfur from thiocarboxylated URM1 onto the uridine of tRNAs at wobble position. Prior mcm(5) tRNA modification by the elongator complex is required for 2-thiolation. May also be involved in protein urmylation.</text>
</comment>
<dbReference type="PANTHER" id="PTHR20882:SF14">
    <property type="entry name" value="CYTOPLASMIC TRNA 2-THIOLATION PROTEIN 2"/>
    <property type="match status" value="1"/>
</dbReference>
<dbReference type="VEuPathDB" id="FungiDB:CLCR_06031"/>
<dbReference type="SUPFAM" id="SSF52402">
    <property type="entry name" value="Adenine nucleotide alpha hydrolases-like"/>
    <property type="match status" value="1"/>
</dbReference>
<organism evidence="4 5">
    <name type="scientific">Cladophialophora carrionii</name>
    <dbReference type="NCBI Taxonomy" id="86049"/>
    <lineage>
        <taxon>Eukaryota</taxon>
        <taxon>Fungi</taxon>
        <taxon>Dikarya</taxon>
        <taxon>Ascomycota</taxon>
        <taxon>Pezizomycotina</taxon>
        <taxon>Eurotiomycetes</taxon>
        <taxon>Chaetothyriomycetidae</taxon>
        <taxon>Chaetothyriales</taxon>
        <taxon>Herpotrichiellaceae</taxon>
        <taxon>Cladophialophora</taxon>
    </lineage>
</organism>
<dbReference type="VEuPathDB" id="FungiDB:G647_07676"/>
<keyword evidence="5" id="KW-1185">Reference proteome</keyword>
<accession>A0A1C1C8Z0</accession>
<comment type="caution">
    <text evidence="4">The sequence shown here is derived from an EMBL/GenBank/DDBJ whole genome shotgun (WGS) entry which is preliminary data.</text>
</comment>
<dbReference type="AlphaFoldDB" id="A0A1C1C8Z0"/>
<dbReference type="STRING" id="86049.A0A1C1C8Z0"/>
<dbReference type="PANTHER" id="PTHR20882">
    <property type="entry name" value="CYTOPLASMIC TRNA 2-THIOLATION PROTEIN 2"/>
    <property type="match status" value="1"/>
</dbReference>
<dbReference type="Proteomes" id="UP000094526">
    <property type="component" value="Unassembled WGS sequence"/>
</dbReference>
<keyword evidence="2 3" id="KW-0819">tRNA processing</keyword>
<dbReference type="GO" id="GO:0002143">
    <property type="term" value="P:tRNA wobble position uridine thiolation"/>
    <property type="evidence" value="ECO:0007669"/>
    <property type="project" value="TreeGrafter"/>
</dbReference>